<feature type="signal peptide" evidence="1">
    <location>
        <begin position="1"/>
        <end position="21"/>
    </location>
</feature>
<feature type="chain" id="PRO_5044335113" evidence="1">
    <location>
        <begin position="22"/>
        <end position="148"/>
    </location>
</feature>
<organism evidence="2">
    <name type="scientific">Caulobacter sp. 73W</name>
    <dbReference type="NCBI Taxonomy" id="3161137"/>
    <lineage>
        <taxon>Bacteria</taxon>
        <taxon>Pseudomonadati</taxon>
        <taxon>Pseudomonadota</taxon>
        <taxon>Alphaproteobacteria</taxon>
        <taxon>Caulobacterales</taxon>
        <taxon>Caulobacteraceae</taxon>
        <taxon>Caulobacter</taxon>
    </lineage>
</organism>
<reference evidence="2" key="1">
    <citation type="submission" date="2024-06" db="EMBL/GenBank/DDBJ databases">
        <title>Caulobacter inopinatus, sp. nov.</title>
        <authorList>
            <person name="Donachie S.P."/>
        </authorList>
    </citation>
    <scope>NUCLEOTIDE SEQUENCE</scope>
    <source>
        <strain evidence="2">73W</strain>
    </source>
</reference>
<dbReference type="AlphaFoldDB" id="A0AB39KQU2"/>
<keyword evidence="1" id="KW-0732">Signal</keyword>
<proteinExistence type="predicted"/>
<evidence type="ECO:0000256" key="1">
    <source>
        <dbReference type="SAM" id="SignalP"/>
    </source>
</evidence>
<evidence type="ECO:0000313" key="2">
    <source>
        <dbReference type="EMBL" id="XDO96028.1"/>
    </source>
</evidence>
<gene>
    <name evidence="2" type="ORF">ABOZ73_14685</name>
</gene>
<dbReference type="RefSeq" id="WP_369058884.1">
    <property type="nucleotide sequence ID" value="NZ_CP158375.1"/>
</dbReference>
<sequence>MSRIAAVAATLLLASTAPALAAPATTIAQPAPASAAAAVAGTTDKAGCGVLLMVFNEIATRHPQILGRTSSAEMGQAFFRMAAHGGKTLFDQAMAEGAAEGKTPSAVYQAGVASMMTAFSGVRPGGEEFKQRGMALTSRCLQMAAPAD</sequence>
<name>A0AB39KQU2_9CAUL</name>
<dbReference type="EMBL" id="CP158375">
    <property type="protein sequence ID" value="XDO96028.1"/>
    <property type="molecule type" value="Genomic_DNA"/>
</dbReference>
<accession>A0AB39KQU2</accession>
<protein>
    <submittedName>
        <fullName evidence="2">Uncharacterized protein</fullName>
    </submittedName>
</protein>